<name>A0A0K2CMF5_9CAUD</name>
<keyword evidence="2" id="KW-1185">Reference proteome</keyword>
<proteinExistence type="predicted"/>
<evidence type="ECO:0000313" key="2">
    <source>
        <dbReference type="Proteomes" id="UP000223849"/>
    </source>
</evidence>
<protein>
    <submittedName>
        <fullName evidence="1">Uncharacterized protein</fullName>
    </submittedName>
</protein>
<organism evidence="1 2">
    <name type="scientific">Mycobacterium phage Lumos</name>
    <dbReference type="NCBI Taxonomy" id="1701852"/>
    <lineage>
        <taxon>Viruses</taxon>
        <taxon>Duplodnaviria</taxon>
        <taxon>Heunggongvirae</taxon>
        <taxon>Uroviricota</taxon>
        <taxon>Caudoviricetes</taxon>
        <taxon>Vilmaviridae</taxon>
        <taxon>Lclasvirinae</taxon>
        <taxon>Lumosvirus</taxon>
        <taxon>Lumosvirus lumos</taxon>
    </lineage>
</organism>
<dbReference type="EMBL" id="KT372003">
    <property type="protein sequence ID" value="ALA06614.1"/>
    <property type="molecule type" value="Genomic_DNA"/>
</dbReference>
<evidence type="ECO:0000313" key="1">
    <source>
        <dbReference type="EMBL" id="ALA06614.1"/>
    </source>
</evidence>
<sequence length="76" mass="8214">MSDEFDPDNADDDGNLLVAELRIIQYIDADGQLNTVDFSQGAGGVELEENDYAKLLDWARAFVLAPKVAAILAGND</sequence>
<gene>
    <name evidence="1" type="ORF">SEA_LUMOS_99</name>
</gene>
<dbReference type="Proteomes" id="UP000223849">
    <property type="component" value="Segment"/>
</dbReference>
<accession>A0A0K2CMF5</accession>
<reference evidence="1 2" key="1">
    <citation type="submission" date="2015-08" db="EMBL/GenBank/DDBJ databases">
        <authorList>
            <person name="Davis N."/>
            <person name="Domingos A."/>
            <person name="Holland C."/>
            <person name="Houk L.J."/>
            <person name="Hueter N."/>
            <person name="Molina L."/>
            <person name="Sontag M."/>
            <person name="Saintfleur O."/>
            <person name="Swinford C."/>
            <person name="Villalobos-Ayala K."/>
            <person name="Carroll M."/>
            <person name="Cottrell-Yongye A."/>
            <person name="D'Elia T."/>
            <person name="Delesalle V.A."/>
            <person name="Bradley K.W."/>
            <person name="Asai D.J."/>
            <person name="Bowman C.A."/>
            <person name="Russell D.A."/>
            <person name="Pope W.H."/>
            <person name="Jacobs-Sera D."/>
            <person name="Hendrix R.W."/>
            <person name="Hatfull G.F."/>
        </authorList>
    </citation>
    <scope>NUCLEOTIDE SEQUENCE [LARGE SCALE GENOMIC DNA]</scope>
</reference>